<feature type="domain" description="SpoOB alpha-helical" evidence="5">
    <location>
        <begin position="4"/>
        <end position="55"/>
    </location>
</feature>
<dbReference type="GO" id="GO:0000155">
    <property type="term" value="F:phosphorelay sensor kinase activity"/>
    <property type="evidence" value="ECO:0007669"/>
    <property type="project" value="InterPro"/>
</dbReference>
<evidence type="ECO:0000256" key="1">
    <source>
        <dbReference type="ARBA" id="ARBA00022553"/>
    </source>
</evidence>
<reference evidence="6 7" key="1">
    <citation type="submission" date="2017-04" db="EMBL/GenBank/DDBJ databases">
        <title>The whole genome sequencing and assembly of Halobacillus mangrovi strain.</title>
        <authorList>
            <person name="Lee S.-J."/>
            <person name="Park M.-K."/>
            <person name="Kim J.-Y."/>
            <person name="Lee Y.-J."/>
            <person name="Yi H."/>
            <person name="Bahn Y.-S."/>
            <person name="Kim J.F."/>
            <person name="Lee D.-W."/>
        </authorList>
    </citation>
    <scope>NUCLEOTIDE SEQUENCE [LARGE SCALE GENOMIC DNA]</scope>
    <source>
        <strain evidence="6 7">KTB 131</strain>
    </source>
</reference>
<dbReference type="InterPro" id="IPR016120">
    <property type="entry name" value="Sig_transdc_His_kin_SpoOB"/>
</dbReference>
<evidence type="ECO:0000259" key="5">
    <source>
        <dbReference type="Pfam" id="PF14689"/>
    </source>
</evidence>
<evidence type="ECO:0000256" key="2">
    <source>
        <dbReference type="ARBA" id="ARBA00022679"/>
    </source>
</evidence>
<dbReference type="EMBL" id="CP020772">
    <property type="protein sequence ID" value="ARI76936.1"/>
    <property type="molecule type" value="Genomic_DNA"/>
</dbReference>
<evidence type="ECO:0000313" key="7">
    <source>
        <dbReference type="Proteomes" id="UP000192527"/>
    </source>
</evidence>
<evidence type="ECO:0000256" key="3">
    <source>
        <dbReference type="ARBA" id="ARBA00022777"/>
    </source>
</evidence>
<keyword evidence="3" id="KW-0418">Kinase</keyword>
<keyword evidence="2 6" id="KW-0808">Transferase</keyword>
<keyword evidence="7" id="KW-1185">Reference proteome</keyword>
<dbReference type="RefSeq" id="WP_085029410.1">
    <property type="nucleotide sequence ID" value="NZ_CP020772.1"/>
</dbReference>
<dbReference type="InterPro" id="IPR039506">
    <property type="entry name" value="SPOB_a"/>
</dbReference>
<dbReference type="OrthoDB" id="2375606at2"/>
<dbReference type="Pfam" id="PF14682">
    <property type="entry name" value="SPOB_ab"/>
    <property type="match status" value="1"/>
</dbReference>
<dbReference type="Gene3D" id="3.30.565.30">
    <property type="entry name" value="Sporulation initiation phosphotransferase B (SpoOB), C-terminal domain"/>
    <property type="match status" value="1"/>
</dbReference>
<proteinExistence type="predicted"/>
<gene>
    <name evidence="6" type="ORF">HM131_08815</name>
</gene>
<dbReference type="Gene3D" id="1.10.287.130">
    <property type="match status" value="1"/>
</dbReference>
<sequence length="172" mass="20517">MVEKDMIMLLRHKRHDWMNQIQLIHGYASLGKHDRLMNQLEDLRTESEYERRILNSDAVKFPLWLLSFNWNHEQFRLKYIVKDELDLSRHDEELTALAKRMVEWIGEHKVEGELYEGTVHLYQGFDSNSIGLSWEWEGQLHNGESLKQRLNNEGFIATVFDDQELSIEMMIG</sequence>
<name>A0A1W5ZUF7_9BACI</name>
<evidence type="ECO:0000313" key="6">
    <source>
        <dbReference type="EMBL" id="ARI76936.1"/>
    </source>
</evidence>
<keyword evidence="1" id="KW-0597">Phosphoprotein</keyword>
<feature type="domain" description="Sporulation initiation phosphotransferase B C-terminal" evidence="4">
    <location>
        <begin position="61"/>
        <end position="152"/>
    </location>
</feature>
<dbReference type="Pfam" id="PF14689">
    <property type="entry name" value="SPOB_a"/>
    <property type="match status" value="1"/>
</dbReference>
<dbReference type="AlphaFoldDB" id="A0A1W5ZUF7"/>
<dbReference type="SUPFAM" id="SSF55890">
    <property type="entry name" value="Sporulation response regulatory protein Spo0B"/>
    <property type="match status" value="1"/>
</dbReference>
<evidence type="ECO:0000259" key="4">
    <source>
        <dbReference type="Pfam" id="PF14682"/>
    </source>
</evidence>
<dbReference type="STRING" id="402384.HM131_08815"/>
<dbReference type="InterPro" id="IPR016122">
    <property type="entry name" value="SpoOB_C"/>
</dbReference>
<dbReference type="KEGG" id="hmn:HM131_08815"/>
<dbReference type="InterPro" id="IPR037100">
    <property type="entry name" value="Spo0B_C_sf"/>
</dbReference>
<protein>
    <submittedName>
        <fullName evidence="6">Sporulation initiation phosphotransferase</fullName>
    </submittedName>
</protein>
<dbReference type="Proteomes" id="UP000192527">
    <property type="component" value="Chromosome"/>
</dbReference>
<organism evidence="6 7">
    <name type="scientific">Halobacillus mangrovi</name>
    <dbReference type="NCBI Taxonomy" id="402384"/>
    <lineage>
        <taxon>Bacteria</taxon>
        <taxon>Bacillati</taxon>
        <taxon>Bacillota</taxon>
        <taxon>Bacilli</taxon>
        <taxon>Bacillales</taxon>
        <taxon>Bacillaceae</taxon>
        <taxon>Halobacillus</taxon>
    </lineage>
</organism>
<accession>A0A1W5ZUF7</accession>